<feature type="compositionally biased region" description="Polar residues" evidence="1">
    <location>
        <begin position="1537"/>
        <end position="1547"/>
    </location>
</feature>
<dbReference type="OrthoDB" id="433924at2759"/>
<feature type="region of interest" description="Disordered" evidence="1">
    <location>
        <begin position="930"/>
        <end position="1066"/>
    </location>
</feature>
<protein>
    <submittedName>
        <fullName evidence="3">Agenet-like domain</fullName>
    </submittedName>
</protein>
<dbReference type="Pfam" id="PF05641">
    <property type="entry name" value="Agenet"/>
    <property type="match status" value="1"/>
</dbReference>
<dbReference type="STRING" id="56857.A0A200PY75"/>
<evidence type="ECO:0000256" key="1">
    <source>
        <dbReference type="SAM" id="MobiDB-lite"/>
    </source>
</evidence>
<feature type="domain" description="Agenet" evidence="2">
    <location>
        <begin position="1960"/>
        <end position="2034"/>
    </location>
</feature>
<feature type="region of interest" description="Disordered" evidence="1">
    <location>
        <begin position="2119"/>
        <end position="2138"/>
    </location>
</feature>
<feature type="region of interest" description="Disordered" evidence="1">
    <location>
        <begin position="1472"/>
        <end position="1511"/>
    </location>
</feature>
<dbReference type="InterPro" id="IPR055274">
    <property type="entry name" value="SWO1"/>
</dbReference>
<feature type="region of interest" description="Disordered" evidence="1">
    <location>
        <begin position="2358"/>
        <end position="2469"/>
    </location>
</feature>
<dbReference type="CDD" id="cd20405">
    <property type="entry name" value="Tudor_Agenet_AtDUF_rpt1_3"/>
    <property type="match status" value="1"/>
</dbReference>
<evidence type="ECO:0000313" key="4">
    <source>
        <dbReference type="Proteomes" id="UP000195402"/>
    </source>
</evidence>
<feature type="compositionally biased region" description="Basic and acidic residues" evidence="1">
    <location>
        <begin position="2121"/>
        <end position="2134"/>
    </location>
</feature>
<dbReference type="Proteomes" id="UP000195402">
    <property type="component" value="Unassembled WGS sequence"/>
</dbReference>
<sequence length="2469" mass="264542">MDYDDNDFQSQTFQLVGEENTKFPPGLRSYSLPKFDLDDNLQVNLRFDSLVESEVLLGIQSQEENQWIEDFSGGSSGIEFSSSAAESCSISRRNNVWSEATSSESVEMLLKSVGQDEMIMGQTIIEESEAGDGPGNLTKQMDHNSSQDGCAPSNIEDAVDVDSILPTELSKDAADQLPLADATSLTGEGEKSGYGSLRDLGTSSVSEKCSLPVTEGNLFVDGKCKEANPMEDIPLDRSEGIMAHDYSIAYKNMHLDPSAASVRTLAENAGELNNQLGPPQAEGLQEDNTDKVGENLAVSKEAEMDDQNSKADEVETSVNNVLNESILEQKVDSTIQESELNGEGFFTDSSVHMSKWEGVVSSSDNEKGDLFIGNVQEASLFMVGSEARSVDIDRGIFSNPVPTTDLLEQITQGYSNIESSEKRGDSLEDDGHRYPSEQITQVHSNIESSERPGSLLPDDGHKLISGISVSNTESLTAEEHKTFKGQGNVSNIAVSSSLVVVSSSANIIDVSQATGNMKDDDDVGLRAHKTDIGTEGQISSPMHVEYMQTCNRMIIGVEASDVQITHSDASLLEEENARTPTDPGNVECEPDGSRMVSEKVSPSSVGQNVAITEVMVHETLSVQVLADESVSACVVSDVTKSDSVTDVPSGSCVVLDEVIERVEDAKSPLLIKEFSHLEKKKETVSTISLEPSSSVVKVRSQMANESVPAPEFEQGAVCENAGEMLYEIVGQSLSPLGIVSTACQNKPQETVAQKATLEGSRDLYRCPVIDESLTKENDGAEVVGVSSVEHEGAVLKITGSNSETLKQQIPLSLEESSNDAGPKSLEDKEASGDNNHGQSPLAGTESDALNVCGDTFGSAMVRDESEFHPMEAGSDSPNSNEPNCGSPTVISCSEPSPSGKENQDVGRESLDQNNAPICEANKVASVALDPKEKNASEDDRSFTFEVGTLPDLSERTDNDWRPFPSVQPYESLQTAQGSPPRTSSLCRIDSKILPRISHVSPRKSGGRNAHKSSKSRPADDTTPASAKAADRETSNEGGPLKDVAPQCEKEHQEGGKGWLDHVSPVSDGIDRAANQVSSTCHDPRKDDVSRDDRSFTFEVSSQAHLSEKETGNGLKPFPSPQPYGFPQTVGASPSTAGLGQMGPKILQEISRGNARISGVKNERRRSRGEDKTRPVSGKVAGRESAKERKLFEEITPTKQIKDRGSISFSATPSSFGVVSRVVQAEEMRPFGFIESSSAKPSPVPTVQTSNLPDLNTSASTSVFFQQPFTDSQQVQLRAQIFVYGSLIQGTAPDEAYMVSAFGESDGGRNAWENVWRVSVERLQHQKSPLGNSETPLHFHSGARTPAQTTRQSFHQSEALTTPGRASSKGVPPAIVNPVIPMSSPIWTFSTPSREGLYSSSMMTGPLIDSHQTLLPLHPYQSPHLRHYIGNASPWQSQAPAPATWVVTPQSTPVDANAKQSAVPVSETVHVTSVRESSVSRSSVVQPVPPAKHSSAEQKPRKRKKSPASVELGQISSIVQPQAESVSAIGGHHLPTSVAITTPSSSAPKVTGGHHLPTSVAITTPSSSAPKVTGGHHLPTSVAITTPSSSEPKVAGGSFVLTTPPVLPTHFQIIAGPETEQRVIFSEETCSKIEQAKQHAEDAAALAASAVKHSQTIWSQLAIQKNSGLVSDVEAKLASAAVAIAAAAAVAKAAAAAAKVASDAALQAKLMADEALVSSKLGNMTSEASLHNGVKNLGKVSPASILKGKDRTNSSDSVLVAAREAAKKRVEAASAATKRAENLDAVVKAAEMAAEAVSQAGTIIAMGDPIPLKLHELVEAGPEGYWKAQHTSSEQLVKSKSNTTIMEQSDIGCAEKVVNKSAEHFSEHQLKDPTEQGEVLPPKEMSKQPVESNMWLVNDMRWGSVASSEKGLGGPKLGKTSELAQSIGLVSESQIGPTNASINVQNKEYGVHQSIRTFTENNIKEGSSVEVLSYEEGLRKVWFPAKVLSLKDGKAFVCYPELARDEGTGQSKEWVPLEGEGGKAPRIRIPHPMSVLKYEGTRKRRKAARGDYAWSVGDQVDAWIRDGWWEGTITEKGTEDETNLTVQFSAQGDISVVRSWNLRPSLIWKDGHWMEWSSSRENTCHEGDTPQEKRAKLGTSGAEIDPAIEARGKDKMTKHMGIEDSGKPETSRPLALSAKEKIFTIGKNIREDNNSDALGTKRIGLQKEGSRVVFGVPKPGKKRKFMEVSKHYVANRGAKASEGNDSIKFTKFLIPQESAQRGWKNPSKVVNKGKRVAESKPKVLKSGKAQNVMGRNASERDNSSTSVFPASTEGAVQDLLPNAQASVTHDGNLLEKQKLLELGSFPSTRKAAEAQVSSSLSDVVSDAPSLKKKSSSAVATNPGNKGKFAPPGQRLARNEEKDSGHNDNSGKLIPDAVEPRRSNRRIQPTSRLLEGLQSSLIISKIPVASHDRGTKAQHRSAGSSRGEAGL</sequence>
<keyword evidence="4" id="KW-1185">Reference proteome</keyword>
<dbReference type="PANTHER" id="PTHR48429">
    <property type="entry name" value="AGENET DOMAIN-CONTAINING PROTEIN"/>
    <property type="match status" value="1"/>
</dbReference>
<feature type="compositionally biased region" description="Basic and acidic residues" evidence="1">
    <location>
        <begin position="930"/>
        <end position="942"/>
    </location>
</feature>
<dbReference type="FunCoup" id="A0A200PY75">
    <property type="interactions" value="1761"/>
</dbReference>
<feature type="region of interest" description="Disordered" evidence="1">
    <location>
        <begin position="812"/>
        <end position="850"/>
    </location>
</feature>
<dbReference type="PANTHER" id="PTHR48429:SF1">
    <property type="entry name" value="AGENET DOMAIN-CONTAINING PROTEIN"/>
    <property type="match status" value="1"/>
</dbReference>
<feature type="region of interest" description="Disordered" evidence="1">
    <location>
        <begin position="1536"/>
        <end position="1555"/>
    </location>
</feature>
<feature type="compositionally biased region" description="Polar residues" evidence="1">
    <location>
        <begin position="2424"/>
        <end position="2440"/>
    </location>
</feature>
<evidence type="ECO:0000259" key="2">
    <source>
        <dbReference type="SMART" id="SM00743"/>
    </source>
</evidence>
<proteinExistence type="predicted"/>
<name>A0A200PY75_MACCD</name>
<dbReference type="EMBL" id="MVGT01003797">
    <property type="protein sequence ID" value="OVA03189.1"/>
    <property type="molecule type" value="Genomic_DNA"/>
</dbReference>
<accession>A0A200PY75</accession>
<dbReference type="OMA" id="KSEASMF"/>
<gene>
    <name evidence="3" type="ORF">BVC80_8271g6</name>
</gene>
<feature type="compositionally biased region" description="Polar residues" evidence="1">
    <location>
        <begin position="1345"/>
        <end position="1359"/>
    </location>
</feature>
<evidence type="ECO:0000313" key="3">
    <source>
        <dbReference type="EMBL" id="OVA03189.1"/>
    </source>
</evidence>
<feature type="region of interest" description="Disordered" evidence="1">
    <location>
        <begin position="1099"/>
        <end position="1186"/>
    </location>
</feature>
<dbReference type="SMART" id="SM00743">
    <property type="entry name" value="Agenet"/>
    <property type="match status" value="2"/>
</dbReference>
<dbReference type="InParanoid" id="A0A200PY75"/>
<feature type="compositionally biased region" description="Basic and acidic residues" evidence="1">
    <location>
        <begin position="2395"/>
        <end position="2404"/>
    </location>
</feature>
<feature type="compositionally biased region" description="Basic and acidic residues" evidence="1">
    <location>
        <begin position="1863"/>
        <end position="1873"/>
    </location>
</feature>
<feature type="region of interest" description="Disordered" evidence="1">
    <location>
        <begin position="1863"/>
        <end position="1887"/>
    </location>
</feature>
<feature type="region of interest" description="Disordered" evidence="1">
    <location>
        <begin position="867"/>
        <end position="907"/>
    </location>
</feature>
<feature type="compositionally biased region" description="Polar residues" evidence="1">
    <location>
        <begin position="875"/>
        <end position="900"/>
    </location>
</feature>
<feature type="region of interest" description="Disordered" evidence="1">
    <location>
        <begin position="1327"/>
        <end position="1371"/>
    </location>
</feature>
<dbReference type="InterPro" id="IPR014002">
    <property type="entry name" value="Agenet_dom_plant"/>
</dbReference>
<feature type="region of interest" description="Disordered" evidence="1">
    <location>
        <begin position="2271"/>
        <end position="2311"/>
    </location>
</feature>
<feature type="region of interest" description="Disordered" evidence="1">
    <location>
        <begin position="574"/>
        <end position="594"/>
    </location>
</feature>
<dbReference type="InterPro" id="IPR008395">
    <property type="entry name" value="Agenet-like_dom"/>
</dbReference>
<feature type="region of interest" description="Disordered" evidence="1">
    <location>
        <begin position="180"/>
        <end position="202"/>
    </location>
</feature>
<organism evidence="3 4">
    <name type="scientific">Macleaya cordata</name>
    <name type="common">Five-seeded plume-poppy</name>
    <name type="synonym">Bocconia cordata</name>
    <dbReference type="NCBI Taxonomy" id="56857"/>
    <lineage>
        <taxon>Eukaryota</taxon>
        <taxon>Viridiplantae</taxon>
        <taxon>Streptophyta</taxon>
        <taxon>Embryophyta</taxon>
        <taxon>Tracheophyta</taxon>
        <taxon>Spermatophyta</taxon>
        <taxon>Magnoliopsida</taxon>
        <taxon>Ranunculales</taxon>
        <taxon>Papaveraceae</taxon>
        <taxon>Papaveroideae</taxon>
        <taxon>Macleaya</taxon>
    </lineage>
</organism>
<feature type="compositionally biased region" description="Low complexity" evidence="1">
    <location>
        <begin position="1472"/>
        <end position="1484"/>
    </location>
</feature>
<comment type="caution">
    <text evidence="3">The sequence shown here is derived from an EMBL/GenBank/DDBJ whole genome shotgun (WGS) entry which is preliminary data.</text>
</comment>
<feature type="domain" description="Agenet" evidence="2">
    <location>
        <begin position="2051"/>
        <end position="2109"/>
    </location>
</feature>
<feature type="compositionally biased region" description="Polar residues" evidence="1">
    <location>
        <begin position="968"/>
        <end position="985"/>
    </location>
</feature>
<feature type="compositionally biased region" description="Basic residues" evidence="1">
    <location>
        <begin position="1000"/>
        <end position="1014"/>
    </location>
</feature>
<reference evidence="3 4" key="1">
    <citation type="journal article" date="2017" name="Mol. Plant">
        <title>The Genome of Medicinal Plant Macleaya cordata Provides New Insights into Benzylisoquinoline Alkaloids Metabolism.</title>
        <authorList>
            <person name="Liu X."/>
            <person name="Liu Y."/>
            <person name="Huang P."/>
            <person name="Ma Y."/>
            <person name="Qing Z."/>
            <person name="Tang Q."/>
            <person name="Cao H."/>
            <person name="Cheng P."/>
            <person name="Zheng Y."/>
            <person name="Yuan Z."/>
            <person name="Zhou Y."/>
            <person name="Liu J."/>
            <person name="Tang Z."/>
            <person name="Zhuo Y."/>
            <person name="Zhang Y."/>
            <person name="Yu L."/>
            <person name="Huang J."/>
            <person name="Yang P."/>
            <person name="Peng Q."/>
            <person name="Zhang J."/>
            <person name="Jiang W."/>
            <person name="Zhang Z."/>
            <person name="Lin K."/>
            <person name="Ro D.K."/>
            <person name="Chen X."/>
            <person name="Xiong X."/>
            <person name="Shang Y."/>
            <person name="Huang S."/>
            <person name="Zeng J."/>
        </authorList>
    </citation>
    <scope>NUCLEOTIDE SEQUENCE [LARGE SCALE GENOMIC DNA]</scope>
    <source>
        <strain evidence="4">cv. BLH2017</strain>
        <tissue evidence="3">Root</tissue>
    </source>
</reference>